<dbReference type="InterPro" id="IPR035906">
    <property type="entry name" value="MetI-like_sf"/>
</dbReference>
<organism evidence="9 10">
    <name type="scientific">Stenotrophomonas mori</name>
    <dbReference type="NCBI Taxonomy" id="2871096"/>
    <lineage>
        <taxon>Bacteria</taxon>
        <taxon>Pseudomonadati</taxon>
        <taxon>Pseudomonadota</taxon>
        <taxon>Gammaproteobacteria</taxon>
        <taxon>Lysobacterales</taxon>
        <taxon>Lysobacteraceae</taxon>
        <taxon>Stenotrophomonas</taxon>
    </lineage>
</organism>
<dbReference type="InterPro" id="IPR000515">
    <property type="entry name" value="MetI-like"/>
</dbReference>
<evidence type="ECO:0000256" key="4">
    <source>
        <dbReference type="ARBA" id="ARBA00022692"/>
    </source>
</evidence>
<dbReference type="Proteomes" id="UP001431235">
    <property type="component" value="Unassembled WGS sequence"/>
</dbReference>
<dbReference type="PANTHER" id="PTHR43744">
    <property type="entry name" value="ABC TRANSPORTER PERMEASE PROTEIN MG189-RELATED-RELATED"/>
    <property type="match status" value="1"/>
</dbReference>
<gene>
    <name evidence="9" type="ORF">K5L01_03470</name>
</gene>
<feature type="transmembrane region" description="Helical" evidence="7">
    <location>
        <begin position="88"/>
        <end position="109"/>
    </location>
</feature>
<evidence type="ECO:0000256" key="2">
    <source>
        <dbReference type="ARBA" id="ARBA00022448"/>
    </source>
</evidence>
<name>A0ABT0SFE4_9GAMM</name>
<keyword evidence="2 7" id="KW-0813">Transport</keyword>
<keyword evidence="3" id="KW-1003">Cell membrane</keyword>
<dbReference type="RefSeq" id="WP_250061979.1">
    <property type="nucleotide sequence ID" value="NZ_JAIKTS010000001.1"/>
</dbReference>
<evidence type="ECO:0000313" key="9">
    <source>
        <dbReference type="EMBL" id="MCL7713720.1"/>
    </source>
</evidence>
<evidence type="ECO:0000256" key="3">
    <source>
        <dbReference type="ARBA" id="ARBA00022475"/>
    </source>
</evidence>
<sequence>MARVRRRPATERREIGQSRAWGWWINGALLVLAFASLAPLAWMVSVSFMPGGQASQFPPPLLPTGFTTGNYHALFARTGMAGNFANSLGIALAITVGSLLFNTLAGHAFAKLRFAGRERVFQALLAALVVPAQVAMLPLFLLMKQLGLVNTWGGVVVPGLASVFGIFLVRQYARSIPDELLEAARIDGASEARIFFQIVLPMLKPVLVTLAIFTFMGAWNDFMWPLIVLADQERYTLPVALASLSREHIMDVELMMAGAVVTVVPVLLLFLLLQRYYIQGLLLGSVKE</sequence>
<dbReference type="PANTHER" id="PTHR43744:SF12">
    <property type="entry name" value="ABC TRANSPORTER PERMEASE PROTEIN MG189-RELATED"/>
    <property type="match status" value="1"/>
</dbReference>
<evidence type="ECO:0000256" key="1">
    <source>
        <dbReference type="ARBA" id="ARBA00004651"/>
    </source>
</evidence>
<comment type="similarity">
    <text evidence="7">Belongs to the binding-protein-dependent transport system permease family.</text>
</comment>
<dbReference type="SUPFAM" id="SSF161098">
    <property type="entry name" value="MetI-like"/>
    <property type="match status" value="1"/>
</dbReference>
<feature type="transmembrane region" description="Helical" evidence="7">
    <location>
        <begin position="155"/>
        <end position="173"/>
    </location>
</feature>
<feature type="domain" description="ABC transmembrane type-1" evidence="8">
    <location>
        <begin position="84"/>
        <end position="273"/>
    </location>
</feature>
<keyword evidence="5 7" id="KW-1133">Transmembrane helix</keyword>
<dbReference type="PROSITE" id="PS50928">
    <property type="entry name" value="ABC_TM1"/>
    <property type="match status" value="1"/>
</dbReference>
<keyword evidence="6 7" id="KW-0472">Membrane</keyword>
<evidence type="ECO:0000256" key="6">
    <source>
        <dbReference type="ARBA" id="ARBA00023136"/>
    </source>
</evidence>
<feature type="transmembrane region" description="Helical" evidence="7">
    <location>
        <begin position="121"/>
        <end position="143"/>
    </location>
</feature>
<dbReference type="Pfam" id="PF00528">
    <property type="entry name" value="BPD_transp_1"/>
    <property type="match status" value="1"/>
</dbReference>
<evidence type="ECO:0000259" key="8">
    <source>
        <dbReference type="PROSITE" id="PS50928"/>
    </source>
</evidence>
<protein>
    <submittedName>
        <fullName evidence="9">Carbohydrate ABC transporter permease</fullName>
    </submittedName>
</protein>
<comment type="subcellular location">
    <subcellularLocation>
        <location evidence="1 7">Cell membrane</location>
        <topology evidence="1 7">Multi-pass membrane protein</topology>
    </subcellularLocation>
</comment>
<evidence type="ECO:0000313" key="10">
    <source>
        <dbReference type="Proteomes" id="UP001431235"/>
    </source>
</evidence>
<evidence type="ECO:0000256" key="5">
    <source>
        <dbReference type="ARBA" id="ARBA00022989"/>
    </source>
</evidence>
<proteinExistence type="inferred from homology"/>
<reference evidence="9 10" key="1">
    <citation type="submission" date="2021-08" db="EMBL/GenBank/DDBJ databases">
        <title>Novel members of of the genus Stenotrophomonas from differernt environment.</title>
        <authorList>
            <person name="Deng Y."/>
        </authorList>
    </citation>
    <scope>NUCLEOTIDE SEQUENCE [LARGE SCALE GENOMIC DNA]</scope>
    <source>
        <strain evidence="9 10">CPCC 101365</strain>
    </source>
</reference>
<dbReference type="Gene3D" id="1.10.3720.10">
    <property type="entry name" value="MetI-like"/>
    <property type="match status" value="1"/>
</dbReference>
<dbReference type="CDD" id="cd06261">
    <property type="entry name" value="TM_PBP2"/>
    <property type="match status" value="1"/>
</dbReference>
<feature type="transmembrane region" description="Helical" evidence="7">
    <location>
        <begin position="194"/>
        <end position="219"/>
    </location>
</feature>
<keyword evidence="4 7" id="KW-0812">Transmembrane</keyword>
<comment type="caution">
    <text evidence="9">The sequence shown here is derived from an EMBL/GenBank/DDBJ whole genome shotgun (WGS) entry which is preliminary data.</text>
</comment>
<evidence type="ECO:0000256" key="7">
    <source>
        <dbReference type="RuleBase" id="RU363032"/>
    </source>
</evidence>
<accession>A0ABT0SFE4</accession>
<keyword evidence="10" id="KW-1185">Reference proteome</keyword>
<feature type="transmembrane region" description="Helical" evidence="7">
    <location>
        <begin position="21"/>
        <end position="42"/>
    </location>
</feature>
<dbReference type="EMBL" id="JAIKTS010000001">
    <property type="protein sequence ID" value="MCL7713720.1"/>
    <property type="molecule type" value="Genomic_DNA"/>
</dbReference>
<feature type="transmembrane region" description="Helical" evidence="7">
    <location>
        <begin position="254"/>
        <end position="273"/>
    </location>
</feature>